<evidence type="ECO:0000256" key="3">
    <source>
        <dbReference type="ARBA" id="ARBA00013085"/>
    </source>
</evidence>
<dbReference type="EC" id="3.1.3.15" evidence="3 8"/>
<dbReference type="EMBL" id="PVXO01000070">
    <property type="protein sequence ID" value="PRR77036.1"/>
    <property type="molecule type" value="Genomic_DNA"/>
</dbReference>
<dbReference type="NCBIfam" id="TIGR01856">
    <property type="entry name" value="hisJ_fam"/>
    <property type="match status" value="1"/>
</dbReference>
<dbReference type="InterPro" id="IPR016195">
    <property type="entry name" value="Pol/histidinol_Pase-like"/>
</dbReference>
<organism evidence="10 11">
    <name type="scientific">Clostridium liquoris</name>
    <dbReference type="NCBI Taxonomy" id="1289519"/>
    <lineage>
        <taxon>Bacteria</taxon>
        <taxon>Bacillati</taxon>
        <taxon>Bacillota</taxon>
        <taxon>Clostridia</taxon>
        <taxon>Eubacteriales</taxon>
        <taxon>Clostridiaceae</taxon>
        <taxon>Clostridium</taxon>
    </lineage>
</organism>
<keyword evidence="6 8" id="KW-0368">Histidine biosynthesis</keyword>
<dbReference type="Pfam" id="PF02811">
    <property type="entry name" value="PHP"/>
    <property type="match status" value="1"/>
</dbReference>
<dbReference type="InterPro" id="IPR004013">
    <property type="entry name" value="PHP_dom"/>
</dbReference>
<dbReference type="GO" id="GO:0005737">
    <property type="term" value="C:cytoplasm"/>
    <property type="evidence" value="ECO:0007669"/>
    <property type="project" value="TreeGrafter"/>
</dbReference>
<evidence type="ECO:0000256" key="7">
    <source>
        <dbReference type="ARBA" id="ARBA00049158"/>
    </source>
</evidence>
<comment type="pathway">
    <text evidence="1 8">Amino-acid biosynthesis; L-histidine biosynthesis; L-histidine from 5-phospho-alpha-D-ribose 1-diphosphate: step 8/9.</text>
</comment>
<dbReference type="NCBIfam" id="NF004086">
    <property type="entry name" value="PRK05588.1"/>
    <property type="match status" value="1"/>
</dbReference>
<gene>
    <name evidence="10" type="primary">hisK</name>
    <name evidence="10" type="ORF">CLLI_26510</name>
</gene>
<comment type="catalytic activity">
    <reaction evidence="7 8">
        <text>L-histidinol phosphate + H2O = L-histidinol + phosphate</text>
        <dbReference type="Rhea" id="RHEA:14465"/>
        <dbReference type="ChEBI" id="CHEBI:15377"/>
        <dbReference type="ChEBI" id="CHEBI:43474"/>
        <dbReference type="ChEBI" id="CHEBI:57699"/>
        <dbReference type="ChEBI" id="CHEBI:57980"/>
        <dbReference type="EC" id="3.1.3.15"/>
    </reaction>
</comment>
<comment type="similarity">
    <text evidence="2 8">Belongs to the PHP hydrolase family. HisK subfamily.</text>
</comment>
<keyword evidence="4 8" id="KW-0028">Amino-acid biosynthesis</keyword>
<dbReference type="SUPFAM" id="SSF89550">
    <property type="entry name" value="PHP domain-like"/>
    <property type="match status" value="1"/>
</dbReference>
<sequence length="259" mass="30418">MFDCHIHTNFSTDSSMNIEEVIKASRNNNIGAIITDHLDINYMIPGKFIFNVDDYFKKYSSYRNEKLLLGIEMGMRPDCIEENREISKKYNFDFILGSVHVVESNGSYYDIYGNDFYEGKNKKEVYEAYLKCMLQCVREHDYIDSLSHIDYICRYAPYSDSNIYYDEYNELIDEILKELILREKAIEINTRRFEDKKAVAILKKIYKRFNELGGKIVTIGSDAHRSENVGNNIHIAKEFAEECGLKAVYFKERKPIVLE</sequence>
<dbReference type="Proteomes" id="UP000239706">
    <property type="component" value="Unassembled WGS sequence"/>
</dbReference>
<dbReference type="PANTHER" id="PTHR21039:SF0">
    <property type="entry name" value="HISTIDINOL-PHOSPHATASE"/>
    <property type="match status" value="1"/>
</dbReference>
<dbReference type="InterPro" id="IPR010140">
    <property type="entry name" value="Histidinol_P_phosphatase_HisJ"/>
</dbReference>
<evidence type="ECO:0000313" key="10">
    <source>
        <dbReference type="EMBL" id="PRR77036.1"/>
    </source>
</evidence>
<dbReference type="RefSeq" id="WP_106064678.1">
    <property type="nucleotide sequence ID" value="NZ_PVXO01000070.1"/>
</dbReference>
<feature type="domain" description="PHP" evidence="9">
    <location>
        <begin position="3"/>
        <end position="190"/>
    </location>
</feature>
<dbReference type="Gene3D" id="3.20.20.140">
    <property type="entry name" value="Metal-dependent hydrolases"/>
    <property type="match status" value="1"/>
</dbReference>
<accession>A0A2T0B0L2</accession>
<evidence type="ECO:0000313" key="11">
    <source>
        <dbReference type="Proteomes" id="UP000239706"/>
    </source>
</evidence>
<dbReference type="AlphaFoldDB" id="A0A2T0B0L2"/>
<dbReference type="GO" id="GO:0004401">
    <property type="term" value="F:histidinol-phosphatase activity"/>
    <property type="evidence" value="ECO:0007669"/>
    <property type="project" value="UniProtKB-UniRule"/>
</dbReference>
<dbReference type="GO" id="GO:0000105">
    <property type="term" value="P:L-histidine biosynthetic process"/>
    <property type="evidence" value="ECO:0007669"/>
    <property type="project" value="UniProtKB-UniRule"/>
</dbReference>
<evidence type="ECO:0000256" key="8">
    <source>
        <dbReference type="RuleBase" id="RU366003"/>
    </source>
</evidence>
<keyword evidence="11" id="KW-1185">Reference proteome</keyword>
<comment type="caution">
    <text evidence="10">The sequence shown here is derived from an EMBL/GenBank/DDBJ whole genome shotgun (WGS) entry which is preliminary data.</text>
</comment>
<dbReference type="PANTHER" id="PTHR21039">
    <property type="entry name" value="HISTIDINOL PHOSPHATASE-RELATED"/>
    <property type="match status" value="1"/>
</dbReference>
<evidence type="ECO:0000256" key="4">
    <source>
        <dbReference type="ARBA" id="ARBA00022605"/>
    </source>
</evidence>
<reference evidence="10 11" key="1">
    <citation type="submission" date="2018-03" db="EMBL/GenBank/DDBJ databases">
        <title>Genome sequence of Clostridium liquoris DSM 100320.</title>
        <authorList>
            <person name="Poehlein A."/>
            <person name="Daniel R."/>
        </authorList>
    </citation>
    <scope>NUCLEOTIDE SEQUENCE [LARGE SCALE GENOMIC DNA]</scope>
    <source>
        <strain evidence="10 11">DSM 100320</strain>
    </source>
</reference>
<evidence type="ECO:0000256" key="5">
    <source>
        <dbReference type="ARBA" id="ARBA00022801"/>
    </source>
</evidence>
<evidence type="ECO:0000256" key="2">
    <source>
        <dbReference type="ARBA" id="ARBA00009152"/>
    </source>
</evidence>
<keyword evidence="5 8" id="KW-0378">Hydrolase</keyword>
<dbReference type="UniPathway" id="UPA00031">
    <property type="reaction ID" value="UER00013"/>
</dbReference>
<protein>
    <recommendedName>
        <fullName evidence="3 8">Histidinol-phosphatase</fullName>
        <shortName evidence="8">HolPase</shortName>
        <ecNumber evidence="3 8">3.1.3.15</ecNumber>
    </recommendedName>
</protein>
<proteinExistence type="inferred from homology"/>
<evidence type="ECO:0000256" key="6">
    <source>
        <dbReference type="ARBA" id="ARBA00023102"/>
    </source>
</evidence>
<name>A0A2T0B0L2_9CLOT</name>
<evidence type="ECO:0000259" key="9">
    <source>
        <dbReference type="Pfam" id="PF02811"/>
    </source>
</evidence>
<dbReference type="OrthoDB" id="9775255at2"/>
<evidence type="ECO:0000256" key="1">
    <source>
        <dbReference type="ARBA" id="ARBA00004970"/>
    </source>
</evidence>